<dbReference type="Gene3D" id="3.40.50.720">
    <property type="entry name" value="NAD(P)-binding Rossmann-like Domain"/>
    <property type="match status" value="1"/>
</dbReference>
<evidence type="ECO:0000313" key="2">
    <source>
        <dbReference type="Proteomes" id="UP000075683"/>
    </source>
</evidence>
<dbReference type="PATRIC" id="fig|301148.3.peg.2805"/>
<dbReference type="EMBL" id="LQYT01000031">
    <property type="protein sequence ID" value="KYD20654.1"/>
    <property type="molecule type" value="Genomic_DNA"/>
</dbReference>
<protein>
    <recommendedName>
        <fullName evidence="3">Short-chain dehydrogenase</fullName>
    </recommendedName>
</protein>
<dbReference type="InterPro" id="IPR036291">
    <property type="entry name" value="NAD(P)-bd_dom_sf"/>
</dbReference>
<evidence type="ECO:0000313" key="1">
    <source>
        <dbReference type="EMBL" id="KYD20654.1"/>
    </source>
</evidence>
<dbReference type="OrthoDB" id="7922774at2"/>
<dbReference type="STRING" id="301148.B4135_1774"/>
<dbReference type="RefSeq" id="WP_061568481.1">
    <property type="nucleotide sequence ID" value="NZ_LQYT01000031.1"/>
</dbReference>
<evidence type="ECO:0008006" key="3">
    <source>
        <dbReference type="Google" id="ProtNLM"/>
    </source>
</evidence>
<name>A0A150M7R6_9BACI</name>
<reference evidence="1 2" key="1">
    <citation type="submission" date="2016-01" db="EMBL/GenBank/DDBJ databases">
        <title>Draft Genome Sequences of Seven Thermophilic Sporeformers Isolated from Foods.</title>
        <authorList>
            <person name="Berendsen E.M."/>
            <person name="Wells-Bennik M.H."/>
            <person name="Krawcyk A.O."/>
            <person name="De Jong A."/>
            <person name="Holsappel S."/>
            <person name="Eijlander R.T."/>
            <person name="Kuipers O.P."/>
        </authorList>
    </citation>
    <scope>NUCLEOTIDE SEQUENCE [LARGE SCALE GENOMIC DNA]</scope>
    <source>
        <strain evidence="1 2">B4135</strain>
    </source>
</reference>
<comment type="caution">
    <text evidence="1">The sequence shown here is derived from an EMBL/GenBank/DDBJ whole genome shotgun (WGS) entry which is preliminary data.</text>
</comment>
<accession>A0A150M7R6</accession>
<dbReference type="SUPFAM" id="SSF51735">
    <property type="entry name" value="NAD(P)-binding Rossmann-fold domains"/>
    <property type="match status" value="1"/>
</dbReference>
<sequence>MNYGHVLIFGGTGMLAKATGWIAARSERTVVFGRNRHRLERIAKQYDGYGLEAKQLDYTDNAALIKEIHAAHSQHGPIGMVVAWIHGTAPKALPTIKEQISRLQRDPWTLVHIKGSSSRLSDITKPDPDAPENCQVKEVRLGFVYDGTSSRWLTHEEISDGIIEAIKGNQPITVVGTLEPWDKRP</sequence>
<proteinExistence type="predicted"/>
<dbReference type="AlphaFoldDB" id="A0A150M7R6"/>
<organism evidence="1 2">
    <name type="scientific">Caldibacillus debilis</name>
    <dbReference type="NCBI Taxonomy" id="301148"/>
    <lineage>
        <taxon>Bacteria</taxon>
        <taxon>Bacillati</taxon>
        <taxon>Bacillota</taxon>
        <taxon>Bacilli</taxon>
        <taxon>Bacillales</taxon>
        <taxon>Bacillaceae</taxon>
        <taxon>Caldibacillus</taxon>
    </lineage>
</organism>
<gene>
    <name evidence="1" type="ORF">B4135_1774</name>
</gene>
<dbReference type="Proteomes" id="UP000075683">
    <property type="component" value="Unassembled WGS sequence"/>
</dbReference>